<dbReference type="Proteomes" id="UP000886523">
    <property type="component" value="Unassembled WGS sequence"/>
</dbReference>
<gene>
    <name evidence="1" type="ORF">BS47DRAFT_666493</name>
</gene>
<protein>
    <submittedName>
        <fullName evidence="1">Uncharacterized protein</fullName>
    </submittedName>
</protein>
<evidence type="ECO:0000313" key="1">
    <source>
        <dbReference type="EMBL" id="KAF9516496.1"/>
    </source>
</evidence>
<dbReference type="EMBL" id="MU128939">
    <property type="protein sequence ID" value="KAF9516496.1"/>
    <property type="molecule type" value="Genomic_DNA"/>
</dbReference>
<proteinExistence type="predicted"/>
<comment type="caution">
    <text evidence="1">The sequence shown here is derived from an EMBL/GenBank/DDBJ whole genome shotgun (WGS) entry which is preliminary data.</text>
</comment>
<reference evidence="1" key="1">
    <citation type="journal article" date="2020" name="Nat. Commun.">
        <title>Large-scale genome sequencing of mycorrhizal fungi provides insights into the early evolution of symbiotic traits.</title>
        <authorList>
            <person name="Miyauchi S."/>
            <person name="Kiss E."/>
            <person name="Kuo A."/>
            <person name="Drula E."/>
            <person name="Kohler A."/>
            <person name="Sanchez-Garcia M."/>
            <person name="Morin E."/>
            <person name="Andreopoulos B."/>
            <person name="Barry K.W."/>
            <person name="Bonito G."/>
            <person name="Buee M."/>
            <person name="Carver A."/>
            <person name="Chen C."/>
            <person name="Cichocki N."/>
            <person name="Clum A."/>
            <person name="Culley D."/>
            <person name="Crous P.W."/>
            <person name="Fauchery L."/>
            <person name="Girlanda M."/>
            <person name="Hayes R.D."/>
            <person name="Keri Z."/>
            <person name="LaButti K."/>
            <person name="Lipzen A."/>
            <person name="Lombard V."/>
            <person name="Magnuson J."/>
            <person name="Maillard F."/>
            <person name="Murat C."/>
            <person name="Nolan M."/>
            <person name="Ohm R.A."/>
            <person name="Pangilinan J."/>
            <person name="Pereira M.F."/>
            <person name="Perotto S."/>
            <person name="Peter M."/>
            <person name="Pfister S."/>
            <person name="Riley R."/>
            <person name="Sitrit Y."/>
            <person name="Stielow J.B."/>
            <person name="Szollosi G."/>
            <person name="Zifcakova L."/>
            <person name="Stursova M."/>
            <person name="Spatafora J.W."/>
            <person name="Tedersoo L."/>
            <person name="Vaario L.M."/>
            <person name="Yamada A."/>
            <person name="Yan M."/>
            <person name="Wang P."/>
            <person name="Xu J."/>
            <person name="Bruns T."/>
            <person name="Baldrian P."/>
            <person name="Vilgalys R."/>
            <person name="Dunand C."/>
            <person name="Henrissat B."/>
            <person name="Grigoriev I.V."/>
            <person name="Hibbett D."/>
            <person name="Nagy L.G."/>
            <person name="Martin F.M."/>
        </authorList>
    </citation>
    <scope>NUCLEOTIDE SEQUENCE</scope>
    <source>
        <strain evidence="1">UP504</strain>
    </source>
</reference>
<sequence length="57" mass="6515">MRIYLAVNNGRIIHRLYNNRISADSFLELASPPSYHHGVLAEHSIFIRDRVVTVGPQ</sequence>
<accession>A0A9P6B552</accession>
<evidence type="ECO:0000313" key="2">
    <source>
        <dbReference type="Proteomes" id="UP000886523"/>
    </source>
</evidence>
<keyword evidence="2" id="KW-1185">Reference proteome</keyword>
<dbReference type="AlphaFoldDB" id="A0A9P6B552"/>
<organism evidence="1 2">
    <name type="scientific">Hydnum rufescens UP504</name>
    <dbReference type="NCBI Taxonomy" id="1448309"/>
    <lineage>
        <taxon>Eukaryota</taxon>
        <taxon>Fungi</taxon>
        <taxon>Dikarya</taxon>
        <taxon>Basidiomycota</taxon>
        <taxon>Agaricomycotina</taxon>
        <taxon>Agaricomycetes</taxon>
        <taxon>Cantharellales</taxon>
        <taxon>Hydnaceae</taxon>
        <taxon>Hydnum</taxon>
    </lineage>
</organism>
<name>A0A9P6B552_9AGAM</name>